<organism evidence="2 3">
    <name type="scientific">Mycena citricolor</name>
    <dbReference type="NCBI Taxonomy" id="2018698"/>
    <lineage>
        <taxon>Eukaryota</taxon>
        <taxon>Fungi</taxon>
        <taxon>Dikarya</taxon>
        <taxon>Basidiomycota</taxon>
        <taxon>Agaricomycotina</taxon>
        <taxon>Agaricomycetes</taxon>
        <taxon>Agaricomycetidae</taxon>
        <taxon>Agaricales</taxon>
        <taxon>Marasmiineae</taxon>
        <taxon>Mycenaceae</taxon>
        <taxon>Mycena</taxon>
    </lineage>
</organism>
<feature type="signal peptide" evidence="1">
    <location>
        <begin position="1"/>
        <end position="25"/>
    </location>
</feature>
<dbReference type="Proteomes" id="UP001295794">
    <property type="component" value="Unassembled WGS sequence"/>
</dbReference>
<comment type="caution">
    <text evidence="2">The sequence shown here is derived from an EMBL/GenBank/DDBJ whole genome shotgun (WGS) entry which is preliminary data.</text>
</comment>
<keyword evidence="3" id="KW-1185">Reference proteome</keyword>
<protein>
    <recommendedName>
        <fullName evidence="4">Secreted protein</fullName>
    </recommendedName>
</protein>
<dbReference type="EMBL" id="CAVNYO010000419">
    <property type="protein sequence ID" value="CAK5277646.1"/>
    <property type="molecule type" value="Genomic_DNA"/>
</dbReference>
<evidence type="ECO:0008006" key="4">
    <source>
        <dbReference type="Google" id="ProtNLM"/>
    </source>
</evidence>
<evidence type="ECO:0000313" key="3">
    <source>
        <dbReference type="Proteomes" id="UP001295794"/>
    </source>
</evidence>
<name>A0AAD2K4N4_9AGAR</name>
<reference evidence="2" key="1">
    <citation type="submission" date="2023-11" db="EMBL/GenBank/DDBJ databases">
        <authorList>
            <person name="De Vega J J."/>
            <person name="De Vega J J."/>
        </authorList>
    </citation>
    <scope>NUCLEOTIDE SEQUENCE</scope>
</reference>
<dbReference type="AlphaFoldDB" id="A0AAD2K4N4"/>
<proteinExistence type="predicted"/>
<keyword evidence="1" id="KW-0732">Signal</keyword>
<evidence type="ECO:0000256" key="1">
    <source>
        <dbReference type="SAM" id="SignalP"/>
    </source>
</evidence>
<gene>
    <name evidence="2" type="ORF">MYCIT1_LOCUS26654</name>
</gene>
<sequence length="131" mass="14545">MSARSLPIVALALVSLLTNYRVCDLLVPCSIDEPYLLSQTRASSCHTPHCCPHSPPAFRTLFAGRTSDIPFHPLLLYSVFRGSWLLDCAIPFVAMASTRRFPWTDVRKVHQAVGGMGRMEREATSLFEGHA</sequence>
<feature type="chain" id="PRO_5041944719" description="Secreted protein" evidence="1">
    <location>
        <begin position="26"/>
        <end position="131"/>
    </location>
</feature>
<evidence type="ECO:0000313" key="2">
    <source>
        <dbReference type="EMBL" id="CAK5277646.1"/>
    </source>
</evidence>
<accession>A0AAD2K4N4</accession>